<feature type="domain" description="HTH luxR-type" evidence="4">
    <location>
        <begin position="119"/>
        <end position="184"/>
    </location>
</feature>
<accession>A0A9D1M9G5</accession>
<dbReference type="Proteomes" id="UP000824112">
    <property type="component" value="Unassembled WGS sequence"/>
</dbReference>
<keyword evidence="1" id="KW-0805">Transcription regulation</keyword>
<dbReference type="InterPro" id="IPR036388">
    <property type="entry name" value="WH-like_DNA-bd_sf"/>
</dbReference>
<evidence type="ECO:0000256" key="3">
    <source>
        <dbReference type="ARBA" id="ARBA00023163"/>
    </source>
</evidence>
<dbReference type="InterPro" id="IPR000792">
    <property type="entry name" value="Tscrpt_reg_LuxR_C"/>
</dbReference>
<evidence type="ECO:0000313" key="6">
    <source>
        <dbReference type="Proteomes" id="UP000824112"/>
    </source>
</evidence>
<sequence length="192" mass="21741">MSHPTQIALLSPFTLTNIGLKQLLCHFFAVGRIDIYTNITDFLAAHPEQYDLYFVTADTFLSCADFFLPRKSRSVILCDRTTDTDETKASFQQLYIHDEAENIIEKLEGILNSIVQKSADELHEELSPREVEVLQLVAQGYINKEIADKLNISFNTVLTHRKNITAKLGIKTVSGLSFYAMMNGYITTNDIE</sequence>
<comment type="caution">
    <text evidence="5">The sequence shown here is derived from an EMBL/GenBank/DDBJ whole genome shotgun (WGS) entry which is preliminary data.</text>
</comment>
<name>A0A9D1M9G5_9BACT</name>
<dbReference type="PRINTS" id="PR00038">
    <property type="entry name" value="HTHLUXR"/>
</dbReference>
<keyword evidence="3" id="KW-0804">Transcription</keyword>
<dbReference type="Gene3D" id="1.10.10.10">
    <property type="entry name" value="Winged helix-like DNA-binding domain superfamily/Winged helix DNA-binding domain"/>
    <property type="match status" value="1"/>
</dbReference>
<gene>
    <name evidence="5" type="ORF">IAB03_09510</name>
</gene>
<evidence type="ECO:0000313" key="5">
    <source>
        <dbReference type="EMBL" id="HIU56025.1"/>
    </source>
</evidence>
<dbReference type="AlphaFoldDB" id="A0A9D1M9G5"/>
<evidence type="ECO:0000256" key="1">
    <source>
        <dbReference type="ARBA" id="ARBA00023015"/>
    </source>
</evidence>
<dbReference type="PANTHER" id="PTHR44688:SF16">
    <property type="entry name" value="DNA-BINDING TRANSCRIPTIONAL ACTIVATOR DEVR_DOSR"/>
    <property type="match status" value="1"/>
</dbReference>
<dbReference type="PANTHER" id="PTHR44688">
    <property type="entry name" value="DNA-BINDING TRANSCRIPTIONAL ACTIVATOR DEVR_DOSR"/>
    <property type="match status" value="1"/>
</dbReference>
<dbReference type="PROSITE" id="PS50043">
    <property type="entry name" value="HTH_LUXR_2"/>
    <property type="match status" value="1"/>
</dbReference>
<keyword evidence="2" id="KW-0238">DNA-binding</keyword>
<dbReference type="SUPFAM" id="SSF46894">
    <property type="entry name" value="C-terminal effector domain of the bipartite response regulators"/>
    <property type="match status" value="1"/>
</dbReference>
<dbReference type="PROSITE" id="PS00622">
    <property type="entry name" value="HTH_LUXR_1"/>
    <property type="match status" value="1"/>
</dbReference>
<dbReference type="GO" id="GO:0003677">
    <property type="term" value="F:DNA binding"/>
    <property type="evidence" value="ECO:0007669"/>
    <property type="project" value="UniProtKB-KW"/>
</dbReference>
<protein>
    <submittedName>
        <fullName evidence="5">Helix-turn-helix transcriptional regulator</fullName>
    </submittedName>
</protein>
<organism evidence="5 6">
    <name type="scientific">Candidatus Gallibacteroides avistercoris</name>
    <dbReference type="NCBI Taxonomy" id="2840833"/>
    <lineage>
        <taxon>Bacteria</taxon>
        <taxon>Pseudomonadati</taxon>
        <taxon>Bacteroidota</taxon>
        <taxon>Bacteroidia</taxon>
        <taxon>Bacteroidales</taxon>
        <taxon>Bacteroidaceae</taxon>
        <taxon>Bacteroidaceae incertae sedis</taxon>
        <taxon>Candidatus Gallibacteroides</taxon>
    </lineage>
</organism>
<dbReference type="CDD" id="cd06170">
    <property type="entry name" value="LuxR_C_like"/>
    <property type="match status" value="1"/>
</dbReference>
<reference evidence="5" key="1">
    <citation type="submission" date="2020-10" db="EMBL/GenBank/DDBJ databases">
        <authorList>
            <person name="Gilroy R."/>
        </authorList>
    </citation>
    <scope>NUCLEOTIDE SEQUENCE</scope>
    <source>
        <strain evidence="5">CHK158-818</strain>
    </source>
</reference>
<evidence type="ECO:0000256" key="2">
    <source>
        <dbReference type="ARBA" id="ARBA00023125"/>
    </source>
</evidence>
<proteinExistence type="predicted"/>
<dbReference type="Pfam" id="PF00196">
    <property type="entry name" value="GerE"/>
    <property type="match status" value="1"/>
</dbReference>
<dbReference type="SMART" id="SM00421">
    <property type="entry name" value="HTH_LUXR"/>
    <property type="match status" value="1"/>
</dbReference>
<evidence type="ECO:0000259" key="4">
    <source>
        <dbReference type="PROSITE" id="PS50043"/>
    </source>
</evidence>
<reference evidence="5" key="2">
    <citation type="journal article" date="2021" name="PeerJ">
        <title>Extensive microbial diversity within the chicken gut microbiome revealed by metagenomics and culture.</title>
        <authorList>
            <person name="Gilroy R."/>
            <person name="Ravi A."/>
            <person name="Getino M."/>
            <person name="Pursley I."/>
            <person name="Horton D.L."/>
            <person name="Alikhan N.F."/>
            <person name="Baker D."/>
            <person name="Gharbi K."/>
            <person name="Hall N."/>
            <person name="Watson M."/>
            <person name="Adriaenssens E.M."/>
            <person name="Foster-Nyarko E."/>
            <person name="Jarju S."/>
            <person name="Secka A."/>
            <person name="Antonio M."/>
            <person name="Oren A."/>
            <person name="Chaudhuri R.R."/>
            <person name="La Ragione R."/>
            <person name="Hildebrand F."/>
            <person name="Pallen M.J."/>
        </authorList>
    </citation>
    <scope>NUCLEOTIDE SEQUENCE</scope>
    <source>
        <strain evidence="5">CHK158-818</strain>
    </source>
</reference>
<dbReference type="GO" id="GO:0006355">
    <property type="term" value="P:regulation of DNA-templated transcription"/>
    <property type="evidence" value="ECO:0007669"/>
    <property type="project" value="InterPro"/>
</dbReference>
<dbReference type="EMBL" id="DVNA01000218">
    <property type="protein sequence ID" value="HIU56025.1"/>
    <property type="molecule type" value="Genomic_DNA"/>
</dbReference>
<dbReference type="InterPro" id="IPR016032">
    <property type="entry name" value="Sig_transdc_resp-reg_C-effctor"/>
</dbReference>